<sequence>MNAIAAQPIDEQTFHDTIAHVLPASDDMKWASIPWQTDLWEARRLAAEQSKPIFAWMMNGNPLGCV</sequence>
<organism evidence="1">
    <name type="scientific">uncultured Chloroflexota bacterium</name>
    <dbReference type="NCBI Taxonomy" id="166587"/>
    <lineage>
        <taxon>Bacteria</taxon>
        <taxon>Bacillati</taxon>
        <taxon>Chloroflexota</taxon>
        <taxon>environmental samples</taxon>
    </lineage>
</organism>
<proteinExistence type="predicted"/>
<dbReference type="EMBL" id="CADCTC010000218">
    <property type="protein sequence ID" value="CAA9284069.1"/>
    <property type="molecule type" value="Genomic_DNA"/>
</dbReference>
<gene>
    <name evidence="1" type="ORF">AVDCRST_MAG77-4125</name>
</gene>
<accession>A0A6J4JPN0</accession>
<reference evidence="1" key="1">
    <citation type="submission" date="2020-02" db="EMBL/GenBank/DDBJ databases">
        <authorList>
            <person name="Meier V. D."/>
        </authorList>
    </citation>
    <scope>NUCLEOTIDE SEQUENCE</scope>
    <source>
        <strain evidence="1">AVDCRST_MAG77</strain>
    </source>
</reference>
<protein>
    <submittedName>
        <fullName evidence="1">Uncharacterized protein</fullName>
    </submittedName>
</protein>
<evidence type="ECO:0000313" key="1">
    <source>
        <dbReference type="EMBL" id="CAA9284069.1"/>
    </source>
</evidence>
<name>A0A6J4JPN0_9CHLR</name>
<dbReference type="AlphaFoldDB" id="A0A6J4JPN0"/>